<evidence type="ECO:0000313" key="5">
    <source>
        <dbReference type="EMBL" id="ELY98317.1"/>
    </source>
</evidence>
<dbReference type="InterPro" id="IPR036390">
    <property type="entry name" value="WH_DNA-bd_sf"/>
</dbReference>
<feature type="domain" description="DUF7345" evidence="4">
    <location>
        <begin position="98"/>
        <end position="231"/>
    </location>
</feature>
<evidence type="ECO:0000256" key="1">
    <source>
        <dbReference type="SAM" id="MobiDB-lite"/>
    </source>
</evidence>
<dbReference type="SUPFAM" id="SSF46785">
    <property type="entry name" value="Winged helix' DNA-binding domain"/>
    <property type="match status" value="1"/>
</dbReference>
<feature type="compositionally biased region" description="Gly residues" evidence="1">
    <location>
        <begin position="325"/>
        <end position="335"/>
    </location>
</feature>
<dbReference type="Proteomes" id="UP000011693">
    <property type="component" value="Unassembled WGS sequence"/>
</dbReference>
<comment type="caution">
    <text evidence="5">The sequence shown here is derived from an EMBL/GenBank/DDBJ whole genome shotgun (WGS) entry which is preliminary data.</text>
</comment>
<feature type="region of interest" description="Disordered" evidence="1">
    <location>
        <begin position="324"/>
        <end position="410"/>
    </location>
</feature>
<proteinExistence type="predicted"/>
<evidence type="ECO:0000259" key="3">
    <source>
        <dbReference type="Pfam" id="PF24034"/>
    </source>
</evidence>
<dbReference type="PATRIC" id="fig|1227492.4.peg.2448"/>
<dbReference type="AlphaFoldDB" id="M0AK77"/>
<protein>
    <recommendedName>
        <fullName evidence="7">HTH iclR-type domain-containing protein</fullName>
    </recommendedName>
</protein>
<feature type="compositionally biased region" description="Polar residues" evidence="1">
    <location>
        <begin position="363"/>
        <end position="382"/>
    </location>
</feature>
<gene>
    <name evidence="5" type="ORF">C482_12397</name>
</gene>
<dbReference type="InterPro" id="IPR055769">
    <property type="entry name" value="DUF7345"/>
</dbReference>
<feature type="compositionally biased region" description="Low complexity" evidence="1">
    <location>
        <begin position="336"/>
        <end position="348"/>
    </location>
</feature>
<feature type="domain" description="DUF7343" evidence="3">
    <location>
        <begin position="407"/>
        <end position="467"/>
    </location>
</feature>
<keyword evidence="6" id="KW-1185">Reference proteome</keyword>
<organism evidence="5 6">
    <name type="scientific">Natrialba chahannaoensis JCM 10990</name>
    <dbReference type="NCBI Taxonomy" id="1227492"/>
    <lineage>
        <taxon>Archaea</taxon>
        <taxon>Methanobacteriati</taxon>
        <taxon>Methanobacteriota</taxon>
        <taxon>Stenosarchaea group</taxon>
        <taxon>Halobacteria</taxon>
        <taxon>Halobacteriales</taxon>
        <taxon>Natrialbaceae</taxon>
        <taxon>Natrialba</taxon>
    </lineage>
</organism>
<evidence type="ECO:0000256" key="2">
    <source>
        <dbReference type="SAM" id="Phobius"/>
    </source>
</evidence>
<dbReference type="Pfam" id="PF24034">
    <property type="entry name" value="DUF7343"/>
    <property type="match status" value="1"/>
</dbReference>
<evidence type="ECO:0000313" key="6">
    <source>
        <dbReference type="Proteomes" id="UP000011693"/>
    </source>
</evidence>
<keyword evidence="2" id="KW-0472">Membrane</keyword>
<dbReference type="RefSeq" id="WP_006167911.1">
    <property type="nucleotide sequence ID" value="NZ_AOIN01000064.1"/>
</dbReference>
<name>M0AK77_9EURY</name>
<accession>M0AK77</accession>
<evidence type="ECO:0008006" key="7">
    <source>
        <dbReference type="Google" id="ProtNLM"/>
    </source>
</evidence>
<feature type="transmembrane region" description="Helical" evidence="2">
    <location>
        <begin position="298"/>
        <end position="319"/>
    </location>
</feature>
<sequence>MYRPVSVGLVAIGVLLVALGIGATVVLGAPTGGSGDAGTVADVQTAETIPQSLSPQTQTHYSDTETQQLIQQTTQQHGSPTQQQYVPDSREFDRRTFEITVHENGSATWTFRYEQQLEESDNETETNTPENFEAFAEEFESEETEFYQRFVEQAGSLTDSGSEITDREMDATNFDRRAMVDGQINPRGIVEMSFTWHGFAASENGTLVIGDVFQSVFLSSDQTIEVQPGDGLVFEHVEPEAEYVGTTLSDADTVRWSGEHEFLTGHPRVVLEYEDGGSGGISGSSIPSLFGDQSTGTVLVALALTLAVVAGLVLAGLWYRTRGQDGTGAGVGTGTSGSDTSRDGSGASVVPGLGGRTGDETTAESGSDSRVASAGNESSNGPSPGAGETADAGSSGPTPDPLSEDDLLTDEDRVVKLIRENGGRMKQVNIVDETGWSKSKVSMLLSEMEDDGTISKLRVGRENIISLEGFEPEATKSPFDEQ</sequence>
<reference evidence="5 6" key="1">
    <citation type="journal article" date="2014" name="PLoS Genet.">
        <title>Phylogenetically driven sequencing of extremely halophilic archaea reveals strategies for static and dynamic osmo-response.</title>
        <authorList>
            <person name="Becker E.A."/>
            <person name="Seitzer P.M."/>
            <person name="Tritt A."/>
            <person name="Larsen D."/>
            <person name="Krusor M."/>
            <person name="Yao A.I."/>
            <person name="Wu D."/>
            <person name="Madern D."/>
            <person name="Eisen J.A."/>
            <person name="Darling A.E."/>
            <person name="Facciotti M.T."/>
        </authorList>
    </citation>
    <scope>NUCLEOTIDE SEQUENCE [LARGE SCALE GENOMIC DNA]</scope>
    <source>
        <strain evidence="5 6">JCM 10990</strain>
    </source>
</reference>
<keyword evidence="2" id="KW-1133">Transmembrane helix</keyword>
<dbReference type="InterPro" id="IPR055767">
    <property type="entry name" value="DUF7343"/>
</dbReference>
<keyword evidence="2" id="KW-0812">Transmembrane</keyword>
<dbReference type="Pfam" id="PF24036">
    <property type="entry name" value="DUF7345"/>
    <property type="match status" value="1"/>
</dbReference>
<dbReference type="OrthoDB" id="27885at2157"/>
<dbReference type="STRING" id="1227492.C482_12397"/>
<evidence type="ECO:0000259" key="4">
    <source>
        <dbReference type="Pfam" id="PF24036"/>
    </source>
</evidence>
<dbReference type="EMBL" id="AOIN01000064">
    <property type="protein sequence ID" value="ELY98317.1"/>
    <property type="molecule type" value="Genomic_DNA"/>
</dbReference>